<evidence type="ECO:0000259" key="2">
    <source>
        <dbReference type="Pfam" id="PF16170"/>
    </source>
</evidence>
<organism evidence="3 4">
    <name type="scientific">Streptomyces chumphonensis</name>
    <dbReference type="NCBI Taxonomy" id="1214925"/>
    <lineage>
        <taxon>Bacteria</taxon>
        <taxon>Bacillati</taxon>
        <taxon>Actinomycetota</taxon>
        <taxon>Actinomycetes</taxon>
        <taxon>Kitasatosporales</taxon>
        <taxon>Streptomycetaceae</taxon>
        <taxon>Streptomyces</taxon>
    </lineage>
</organism>
<dbReference type="Pfam" id="PF16170">
    <property type="entry name" value="DUF4873"/>
    <property type="match status" value="1"/>
</dbReference>
<feature type="region of interest" description="Disordered" evidence="1">
    <location>
        <begin position="79"/>
        <end position="113"/>
    </location>
</feature>
<evidence type="ECO:0000313" key="4">
    <source>
        <dbReference type="Proteomes" id="UP000632289"/>
    </source>
</evidence>
<reference evidence="3" key="1">
    <citation type="submission" date="2020-09" db="EMBL/GenBank/DDBJ databases">
        <title>Secondary metabolite and genome analysis of marine Streptomyces chumphonensis KK1-2T.</title>
        <authorList>
            <person name="Phongsopitanun W."/>
            <person name="Kanchanasin P."/>
            <person name="Pittayakhajonwut P."/>
            <person name="Suwanborirux K."/>
            <person name="Tanasupawat S."/>
        </authorList>
    </citation>
    <scope>NUCLEOTIDE SEQUENCE</scope>
    <source>
        <strain evidence="3">KK1-2</strain>
    </source>
</reference>
<gene>
    <name evidence="3" type="ORF">IF129_22455</name>
</gene>
<feature type="compositionally biased region" description="Pro residues" evidence="1">
    <location>
        <begin position="1"/>
        <end position="11"/>
    </location>
</feature>
<dbReference type="Proteomes" id="UP000632289">
    <property type="component" value="Unassembled WGS sequence"/>
</dbReference>
<feature type="domain" description="DUF4873" evidence="2">
    <location>
        <begin position="15"/>
        <end position="104"/>
    </location>
</feature>
<dbReference type="EMBL" id="JACXYU010000015">
    <property type="protein sequence ID" value="MBD3934311.1"/>
    <property type="molecule type" value="Genomic_DNA"/>
</dbReference>
<dbReference type="AlphaFoldDB" id="A0A927F4T8"/>
<protein>
    <submittedName>
        <fullName evidence="3">DUF4873 domain-containing protein</fullName>
    </submittedName>
</protein>
<proteinExistence type="predicted"/>
<feature type="region of interest" description="Disordered" evidence="1">
    <location>
        <begin position="1"/>
        <end position="21"/>
    </location>
</feature>
<sequence>MPAPDEQPAPHAPHDDGYSGAATLVTDGAELSVTVELRGHFQPIDGHYRWYGRLAADPEVTRLLGGRRASVTLRTPQGRALAEAADPDPWGRYRVTGTGTPPFRTAGTRPPGM</sequence>
<name>A0A927F4T8_9ACTN</name>
<accession>A0A927F4T8</accession>
<dbReference type="InterPro" id="IPR032371">
    <property type="entry name" value="DUF4873"/>
</dbReference>
<comment type="caution">
    <text evidence="3">The sequence shown here is derived from an EMBL/GenBank/DDBJ whole genome shotgun (WGS) entry which is preliminary data.</text>
</comment>
<evidence type="ECO:0000256" key="1">
    <source>
        <dbReference type="SAM" id="MobiDB-lite"/>
    </source>
</evidence>
<keyword evidence="4" id="KW-1185">Reference proteome</keyword>
<evidence type="ECO:0000313" key="3">
    <source>
        <dbReference type="EMBL" id="MBD3934311.1"/>
    </source>
</evidence>